<reference evidence="2" key="2">
    <citation type="submission" date="2020-09" db="EMBL/GenBank/DDBJ databases">
        <authorList>
            <person name="Sun Q."/>
            <person name="Kim S."/>
        </authorList>
    </citation>
    <scope>NUCLEOTIDE SEQUENCE</scope>
    <source>
        <strain evidence="2">KCTC 42590</strain>
    </source>
</reference>
<reference evidence="2" key="1">
    <citation type="journal article" date="2014" name="Int. J. Syst. Evol. Microbiol.">
        <title>Complete genome sequence of Corynebacterium casei LMG S-19264T (=DSM 44701T), isolated from a smear-ripened cheese.</title>
        <authorList>
            <consortium name="US DOE Joint Genome Institute (JGI-PGF)"/>
            <person name="Walter F."/>
            <person name="Albersmeier A."/>
            <person name="Kalinowski J."/>
            <person name="Ruckert C."/>
        </authorList>
    </citation>
    <scope>NUCLEOTIDE SEQUENCE</scope>
    <source>
        <strain evidence="2">KCTC 42590</strain>
    </source>
</reference>
<evidence type="ECO:0000313" key="3">
    <source>
        <dbReference type="Proteomes" id="UP000630923"/>
    </source>
</evidence>
<dbReference type="RefSeq" id="WP_191250306.1">
    <property type="nucleotide sequence ID" value="NZ_BNCI01000001.1"/>
</dbReference>
<keyword evidence="1" id="KW-0732">Signal</keyword>
<accession>A0A919E5N9</accession>
<evidence type="ECO:0008006" key="4">
    <source>
        <dbReference type="Google" id="ProtNLM"/>
    </source>
</evidence>
<gene>
    <name evidence="2" type="ORF">GCM10017044_08560</name>
</gene>
<feature type="signal peptide" evidence="1">
    <location>
        <begin position="1"/>
        <end position="21"/>
    </location>
</feature>
<proteinExistence type="predicted"/>
<dbReference type="AlphaFoldDB" id="A0A919E5N9"/>
<organism evidence="2 3">
    <name type="scientific">Kordiimonas sediminis</name>
    <dbReference type="NCBI Taxonomy" id="1735581"/>
    <lineage>
        <taxon>Bacteria</taxon>
        <taxon>Pseudomonadati</taxon>
        <taxon>Pseudomonadota</taxon>
        <taxon>Alphaproteobacteria</taxon>
        <taxon>Kordiimonadales</taxon>
        <taxon>Kordiimonadaceae</taxon>
        <taxon>Kordiimonas</taxon>
    </lineage>
</organism>
<comment type="caution">
    <text evidence="2">The sequence shown here is derived from an EMBL/GenBank/DDBJ whole genome shotgun (WGS) entry which is preliminary data.</text>
</comment>
<dbReference type="InterPro" id="IPR010466">
    <property type="entry name" value="DUF1058"/>
</dbReference>
<keyword evidence="3" id="KW-1185">Reference proteome</keyword>
<evidence type="ECO:0000313" key="2">
    <source>
        <dbReference type="EMBL" id="GHF16545.1"/>
    </source>
</evidence>
<dbReference type="EMBL" id="BNCI01000001">
    <property type="protein sequence ID" value="GHF16545.1"/>
    <property type="molecule type" value="Genomic_DNA"/>
</dbReference>
<sequence length="163" mass="18067">MLKSLTTIFTLLLFSSSGLLAQEIGASGNPIPRFVSLKAEKAYMRTGPGRQFPIEWTYKRSGLPLEVVGENGPWRNVRDHEGSTGWMHLRLLSSARTAMIRGGAARLYADPNPTERVTILADEGVIGDILECEANWCELEIAGEHGWIQRGRLWGVYPGEVID</sequence>
<dbReference type="Gene3D" id="2.30.30.40">
    <property type="entry name" value="SH3 Domains"/>
    <property type="match status" value="1"/>
</dbReference>
<evidence type="ECO:0000256" key="1">
    <source>
        <dbReference type="SAM" id="SignalP"/>
    </source>
</evidence>
<dbReference type="Pfam" id="PF06347">
    <property type="entry name" value="SH3_4"/>
    <property type="match status" value="2"/>
</dbReference>
<feature type="chain" id="PRO_5037987619" description="SH3b domain-containing protein" evidence="1">
    <location>
        <begin position="22"/>
        <end position="163"/>
    </location>
</feature>
<protein>
    <recommendedName>
        <fullName evidence="4">SH3b domain-containing protein</fullName>
    </recommendedName>
</protein>
<name>A0A919E5N9_9PROT</name>
<dbReference type="Proteomes" id="UP000630923">
    <property type="component" value="Unassembled WGS sequence"/>
</dbReference>